<protein>
    <submittedName>
        <fullName evidence="1">Uncharacterized protein</fullName>
    </submittedName>
</protein>
<proteinExistence type="predicted"/>
<dbReference type="HOGENOM" id="CLU_2813435_0_0_1"/>
<dbReference type="InParanoid" id="A0A0C3PGN3"/>
<gene>
    <name evidence="1" type="ORF">M404DRAFT_992713</name>
</gene>
<evidence type="ECO:0000313" key="2">
    <source>
        <dbReference type="Proteomes" id="UP000054217"/>
    </source>
</evidence>
<accession>A0A0C3PGN3</accession>
<reference evidence="2" key="2">
    <citation type="submission" date="2015-01" db="EMBL/GenBank/DDBJ databases">
        <title>Evolutionary Origins and Diversification of the Mycorrhizal Mutualists.</title>
        <authorList>
            <consortium name="DOE Joint Genome Institute"/>
            <consortium name="Mycorrhizal Genomics Consortium"/>
            <person name="Kohler A."/>
            <person name="Kuo A."/>
            <person name="Nagy L.G."/>
            <person name="Floudas D."/>
            <person name="Copeland A."/>
            <person name="Barry K.W."/>
            <person name="Cichocki N."/>
            <person name="Veneault-Fourrey C."/>
            <person name="LaButti K."/>
            <person name="Lindquist E.A."/>
            <person name="Lipzen A."/>
            <person name="Lundell T."/>
            <person name="Morin E."/>
            <person name="Murat C."/>
            <person name="Riley R."/>
            <person name="Ohm R."/>
            <person name="Sun H."/>
            <person name="Tunlid A."/>
            <person name="Henrissat B."/>
            <person name="Grigoriev I.V."/>
            <person name="Hibbett D.S."/>
            <person name="Martin F."/>
        </authorList>
    </citation>
    <scope>NUCLEOTIDE SEQUENCE [LARGE SCALE GENOMIC DNA]</scope>
    <source>
        <strain evidence="2">Marx 270</strain>
    </source>
</reference>
<organism evidence="1 2">
    <name type="scientific">Pisolithus tinctorius Marx 270</name>
    <dbReference type="NCBI Taxonomy" id="870435"/>
    <lineage>
        <taxon>Eukaryota</taxon>
        <taxon>Fungi</taxon>
        <taxon>Dikarya</taxon>
        <taxon>Basidiomycota</taxon>
        <taxon>Agaricomycotina</taxon>
        <taxon>Agaricomycetes</taxon>
        <taxon>Agaricomycetidae</taxon>
        <taxon>Boletales</taxon>
        <taxon>Sclerodermatineae</taxon>
        <taxon>Pisolithaceae</taxon>
        <taxon>Pisolithus</taxon>
    </lineage>
</organism>
<reference evidence="1 2" key="1">
    <citation type="submission" date="2014-04" db="EMBL/GenBank/DDBJ databases">
        <authorList>
            <consortium name="DOE Joint Genome Institute"/>
            <person name="Kuo A."/>
            <person name="Kohler A."/>
            <person name="Costa M.D."/>
            <person name="Nagy L.G."/>
            <person name="Floudas D."/>
            <person name="Copeland A."/>
            <person name="Barry K.W."/>
            <person name="Cichocki N."/>
            <person name="Veneault-Fourrey C."/>
            <person name="LaButti K."/>
            <person name="Lindquist E.A."/>
            <person name="Lipzen A."/>
            <person name="Lundell T."/>
            <person name="Morin E."/>
            <person name="Murat C."/>
            <person name="Sun H."/>
            <person name="Tunlid A."/>
            <person name="Henrissat B."/>
            <person name="Grigoriev I.V."/>
            <person name="Hibbett D.S."/>
            <person name="Martin F."/>
            <person name="Nordberg H.P."/>
            <person name="Cantor M.N."/>
            <person name="Hua S.X."/>
        </authorList>
    </citation>
    <scope>NUCLEOTIDE SEQUENCE [LARGE SCALE GENOMIC DNA]</scope>
    <source>
        <strain evidence="1 2">Marx 270</strain>
    </source>
</reference>
<dbReference type="EMBL" id="KN831946">
    <property type="protein sequence ID" value="KIO13135.1"/>
    <property type="molecule type" value="Genomic_DNA"/>
</dbReference>
<name>A0A0C3PGN3_PISTI</name>
<sequence>MIISRTKNRHARTPVTFTTPIQTVGLPRGAGERTGTFVCSQSRRAYDLANGSTCWGNGVRHPPVTSP</sequence>
<evidence type="ECO:0000313" key="1">
    <source>
        <dbReference type="EMBL" id="KIO13135.1"/>
    </source>
</evidence>
<keyword evidence="2" id="KW-1185">Reference proteome</keyword>
<dbReference type="AlphaFoldDB" id="A0A0C3PGN3"/>
<dbReference type="Proteomes" id="UP000054217">
    <property type="component" value="Unassembled WGS sequence"/>
</dbReference>